<dbReference type="InterPro" id="IPR036291">
    <property type="entry name" value="NAD(P)-bd_dom_sf"/>
</dbReference>
<organism evidence="2 3">
    <name type="scientific">Aminobacter aminovorans</name>
    <name type="common">Chelatobacter heintzii</name>
    <dbReference type="NCBI Taxonomy" id="83263"/>
    <lineage>
        <taxon>Bacteria</taxon>
        <taxon>Pseudomonadati</taxon>
        <taxon>Pseudomonadota</taxon>
        <taxon>Alphaproteobacteria</taxon>
        <taxon>Hyphomicrobiales</taxon>
        <taxon>Phyllobacteriaceae</taxon>
        <taxon>Aminobacter</taxon>
    </lineage>
</organism>
<gene>
    <name evidence="2" type="primary">fabG_1</name>
    <name evidence="2" type="ORF">NCTC10684_00321</name>
</gene>
<keyword evidence="2" id="KW-0560">Oxidoreductase</keyword>
<sequence length="254" mass="26094">MTTSFDRIVLITGAGSGIGAETARRLAAPHIGLVLHTRKNAEGLKSVAETCQASGAATEIVLGDLADPDVPAAMVAAARARFGRVDQIVSNAAQATRSTLGEVRPEDLAQAFETMPTALLRLVNAAMADLVASDRGRVVVVSSFVAHIFGTADIHFPATSAAKGALEALAKSMAVQLAPKGVTVNSVVPGFTRKDPTGHFAATTSALEKAIAVTPTGRLTEPADVAAAILFLLSREARQITGQSLHVDGGLTLP</sequence>
<reference evidence="2 3" key="1">
    <citation type="submission" date="2018-06" db="EMBL/GenBank/DDBJ databases">
        <authorList>
            <consortium name="Pathogen Informatics"/>
            <person name="Doyle S."/>
        </authorList>
    </citation>
    <scope>NUCLEOTIDE SEQUENCE [LARGE SCALE GENOMIC DNA]</scope>
    <source>
        <strain evidence="2 3">NCTC10684</strain>
    </source>
</reference>
<dbReference type="Pfam" id="PF13561">
    <property type="entry name" value="adh_short_C2"/>
    <property type="match status" value="1"/>
</dbReference>
<dbReference type="OrthoDB" id="8112199at2"/>
<protein>
    <submittedName>
        <fullName evidence="2">3-oxoacyl-[acyl-carrier-protein] reductase FabG</fullName>
        <ecNumber evidence="2">1.1.1.100</ecNumber>
    </submittedName>
</protein>
<evidence type="ECO:0000256" key="1">
    <source>
        <dbReference type="ARBA" id="ARBA00006484"/>
    </source>
</evidence>
<dbReference type="EMBL" id="UFSM01000001">
    <property type="protein sequence ID" value="SUU87130.1"/>
    <property type="molecule type" value="Genomic_DNA"/>
</dbReference>
<dbReference type="PRINTS" id="PR00081">
    <property type="entry name" value="GDHRDH"/>
</dbReference>
<evidence type="ECO:0000313" key="2">
    <source>
        <dbReference type="EMBL" id="SUU87130.1"/>
    </source>
</evidence>
<dbReference type="InterPro" id="IPR002347">
    <property type="entry name" value="SDR_fam"/>
</dbReference>
<comment type="similarity">
    <text evidence="1">Belongs to the short-chain dehydrogenases/reductases (SDR) family.</text>
</comment>
<dbReference type="RefSeq" id="WP_115729682.1">
    <property type="nucleotide sequence ID" value="NZ_BAAAVY010000011.1"/>
</dbReference>
<proteinExistence type="inferred from homology"/>
<dbReference type="EC" id="1.1.1.100" evidence="2"/>
<dbReference type="InterPro" id="IPR050259">
    <property type="entry name" value="SDR"/>
</dbReference>
<dbReference type="Gene3D" id="3.40.50.720">
    <property type="entry name" value="NAD(P)-binding Rossmann-like Domain"/>
    <property type="match status" value="1"/>
</dbReference>
<dbReference type="PANTHER" id="PTHR42879">
    <property type="entry name" value="3-OXOACYL-(ACYL-CARRIER-PROTEIN) REDUCTASE"/>
    <property type="match status" value="1"/>
</dbReference>
<evidence type="ECO:0000313" key="3">
    <source>
        <dbReference type="Proteomes" id="UP000254701"/>
    </source>
</evidence>
<dbReference type="AlphaFoldDB" id="A0A380WDV4"/>
<dbReference type="PANTHER" id="PTHR42879:SF6">
    <property type="entry name" value="NADPH-DEPENDENT REDUCTASE BACG"/>
    <property type="match status" value="1"/>
</dbReference>
<dbReference type="GO" id="GO:0004316">
    <property type="term" value="F:3-oxoacyl-[acyl-carrier-protein] reductase (NADPH) activity"/>
    <property type="evidence" value="ECO:0007669"/>
    <property type="project" value="UniProtKB-EC"/>
</dbReference>
<name>A0A380WDV4_AMIAI</name>
<accession>A0A380WDV4</accession>
<dbReference type="SUPFAM" id="SSF51735">
    <property type="entry name" value="NAD(P)-binding Rossmann-fold domains"/>
    <property type="match status" value="1"/>
</dbReference>
<dbReference type="Proteomes" id="UP000254701">
    <property type="component" value="Unassembled WGS sequence"/>
</dbReference>